<feature type="non-terminal residue" evidence="1">
    <location>
        <position position="1"/>
    </location>
</feature>
<name>A0A0C9XTL1_9AGAM</name>
<dbReference type="Proteomes" id="UP000054018">
    <property type="component" value="Unassembled WGS sequence"/>
</dbReference>
<gene>
    <name evidence="1" type="ORF">PISMIDRAFT_687079</name>
</gene>
<sequence length="66" mass="7007">VIIAVLPPVGHGHANVCSMQSNKHTRSLGAVVLQSWRICPLRVGLFVSHGGVVLPNIKLILEGSET</sequence>
<dbReference type="HOGENOM" id="CLU_2838216_0_0_1"/>
<reference evidence="1 2" key="1">
    <citation type="submission" date="2014-04" db="EMBL/GenBank/DDBJ databases">
        <authorList>
            <consortium name="DOE Joint Genome Institute"/>
            <person name="Kuo A."/>
            <person name="Kohler A."/>
            <person name="Costa M.D."/>
            <person name="Nagy L.G."/>
            <person name="Floudas D."/>
            <person name="Copeland A."/>
            <person name="Barry K.W."/>
            <person name="Cichocki N."/>
            <person name="Veneault-Fourrey C."/>
            <person name="LaButti K."/>
            <person name="Lindquist E.A."/>
            <person name="Lipzen A."/>
            <person name="Lundell T."/>
            <person name="Morin E."/>
            <person name="Murat C."/>
            <person name="Sun H."/>
            <person name="Tunlid A."/>
            <person name="Henrissat B."/>
            <person name="Grigoriev I.V."/>
            <person name="Hibbett D.S."/>
            <person name="Martin F."/>
            <person name="Nordberg H.P."/>
            <person name="Cantor M.N."/>
            <person name="Hua S.X."/>
        </authorList>
    </citation>
    <scope>NUCLEOTIDE SEQUENCE [LARGE SCALE GENOMIC DNA]</scope>
    <source>
        <strain evidence="1 2">441</strain>
    </source>
</reference>
<dbReference type="EMBL" id="KN833880">
    <property type="protein sequence ID" value="KIK15710.1"/>
    <property type="molecule type" value="Genomic_DNA"/>
</dbReference>
<evidence type="ECO:0000313" key="1">
    <source>
        <dbReference type="EMBL" id="KIK15710.1"/>
    </source>
</evidence>
<protein>
    <submittedName>
        <fullName evidence="1">Uncharacterized protein</fullName>
    </submittedName>
</protein>
<proteinExistence type="predicted"/>
<keyword evidence="2" id="KW-1185">Reference proteome</keyword>
<organism evidence="1 2">
    <name type="scientific">Pisolithus microcarpus 441</name>
    <dbReference type="NCBI Taxonomy" id="765257"/>
    <lineage>
        <taxon>Eukaryota</taxon>
        <taxon>Fungi</taxon>
        <taxon>Dikarya</taxon>
        <taxon>Basidiomycota</taxon>
        <taxon>Agaricomycotina</taxon>
        <taxon>Agaricomycetes</taxon>
        <taxon>Agaricomycetidae</taxon>
        <taxon>Boletales</taxon>
        <taxon>Sclerodermatineae</taxon>
        <taxon>Pisolithaceae</taxon>
        <taxon>Pisolithus</taxon>
    </lineage>
</organism>
<dbReference type="AlphaFoldDB" id="A0A0C9XTL1"/>
<reference evidence="2" key="2">
    <citation type="submission" date="2015-01" db="EMBL/GenBank/DDBJ databases">
        <title>Evolutionary Origins and Diversification of the Mycorrhizal Mutualists.</title>
        <authorList>
            <consortium name="DOE Joint Genome Institute"/>
            <consortium name="Mycorrhizal Genomics Consortium"/>
            <person name="Kohler A."/>
            <person name="Kuo A."/>
            <person name="Nagy L.G."/>
            <person name="Floudas D."/>
            <person name="Copeland A."/>
            <person name="Barry K.W."/>
            <person name="Cichocki N."/>
            <person name="Veneault-Fourrey C."/>
            <person name="LaButti K."/>
            <person name="Lindquist E.A."/>
            <person name="Lipzen A."/>
            <person name="Lundell T."/>
            <person name="Morin E."/>
            <person name="Murat C."/>
            <person name="Riley R."/>
            <person name="Ohm R."/>
            <person name="Sun H."/>
            <person name="Tunlid A."/>
            <person name="Henrissat B."/>
            <person name="Grigoriev I.V."/>
            <person name="Hibbett D.S."/>
            <person name="Martin F."/>
        </authorList>
    </citation>
    <scope>NUCLEOTIDE SEQUENCE [LARGE SCALE GENOMIC DNA]</scope>
    <source>
        <strain evidence="2">441</strain>
    </source>
</reference>
<evidence type="ECO:0000313" key="2">
    <source>
        <dbReference type="Proteomes" id="UP000054018"/>
    </source>
</evidence>
<accession>A0A0C9XTL1</accession>